<dbReference type="EMBL" id="BJWL01000023">
    <property type="protein sequence ID" value="GFZ13720.1"/>
    <property type="molecule type" value="Genomic_DNA"/>
</dbReference>
<sequence>MGFFEFFNLNPLPTSQDFIVTTPYHKIFKPWHVGGHSHHRSDRSSNDGEKVFRLGLAADIGLDAGKAFTGYLTGNTAIIADAAHSISDVAHSHKNLHLYSHNRFLQALVYSQFPLYESPNHKIFKQWYVCHSHHDRVDLVTAARRYSGWDLLPTLAWLPEKHSLVVSPEELQLLPTPLTPSRVVLSGVALLSFKAAKVPKDKERPYSHF</sequence>
<protein>
    <submittedName>
        <fullName evidence="5">Cation efflux family protein</fullName>
    </submittedName>
</protein>
<dbReference type="OrthoDB" id="1751472at2759"/>
<dbReference type="SUPFAM" id="SSF161111">
    <property type="entry name" value="Cation efflux protein transmembrane domain-like"/>
    <property type="match status" value="1"/>
</dbReference>
<keyword evidence="3" id="KW-1133">Transmembrane helix</keyword>
<dbReference type="InterPro" id="IPR027469">
    <property type="entry name" value="Cation_efflux_TMD_sf"/>
</dbReference>
<keyword evidence="2" id="KW-0812">Transmembrane</keyword>
<gene>
    <name evidence="5" type="ORF">Acr_23g0021050</name>
</gene>
<comment type="caution">
    <text evidence="5">The sequence shown here is derived from an EMBL/GenBank/DDBJ whole genome shotgun (WGS) entry which is preliminary data.</text>
</comment>
<evidence type="ECO:0000313" key="5">
    <source>
        <dbReference type="EMBL" id="GFZ13720.1"/>
    </source>
</evidence>
<dbReference type="AlphaFoldDB" id="A0A7J0GSB5"/>
<reference evidence="5 6" key="1">
    <citation type="submission" date="2019-07" db="EMBL/GenBank/DDBJ databases">
        <title>De Novo Assembly of kiwifruit Actinidia rufa.</title>
        <authorList>
            <person name="Sugita-Konishi S."/>
            <person name="Sato K."/>
            <person name="Mori E."/>
            <person name="Abe Y."/>
            <person name="Kisaki G."/>
            <person name="Hamano K."/>
            <person name="Suezawa K."/>
            <person name="Otani M."/>
            <person name="Fukuda T."/>
            <person name="Manabe T."/>
            <person name="Gomi K."/>
            <person name="Tabuchi M."/>
            <person name="Akimitsu K."/>
            <person name="Kataoka I."/>
        </authorList>
    </citation>
    <scope>NUCLEOTIDE SEQUENCE [LARGE SCALE GENOMIC DNA]</scope>
    <source>
        <strain evidence="6">cv. Fuchu</strain>
    </source>
</reference>
<accession>A0A7J0GSB5</accession>
<name>A0A7J0GSB5_9ERIC</name>
<dbReference type="GO" id="GO:0016020">
    <property type="term" value="C:membrane"/>
    <property type="evidence" value="ECO:0007669"/>
    <property type="project" value="UniProtKB-SubCell"/>
</dbReference>
<evidence type="ECO:0000256" key="3">
    <source>
        <dbReference type="ARBA" id="ARBA00022989"/>
    </source>
</evidence>
<evidence type="ECO:0000256" key="1">
    <source>
        <dbReference type="ARBA" id="ARBA00004141"/>
    </source>
</evidence>
<dbReference type="Proteomes" id="UP000585474">
    <property type="component" value="Unassembled WGS sequence"/>
</dbReference>
<evidence type="ECO:0000256" key="2">
    <source>
        <dbReference type="ARBA" id="ARBA00022692"/>
    </source>
</evidence>
<proteinExistence type="predicted"/>
<comment type="subcellular location">
    <subcellularLocation>
        <location evidence="1">Membrane</location>
        <topology evidence="1">Multi-pass membrane protein</topology>
    </subcellularLocation>
</comment>
<keyword evidence="4" id="KW-0472">Membrane</keyword>
<evidence type="ECO:0000313" key="6">
    <source>
        <dbReference type="Proteomes" id="UP000585474"/>
    </source>
</evidence>
<evidence type="ECO:0000256" key="4">
    <source>
        <dbReference type="ARBA" id="ARBA00023136"/>
    </source>
</evidence>
<organism evidence="5 6">
    <name type="scientific">Actinidia rufa</name>
    <dbReference type="NCBI Taxonomy" id="165716"/>
    <lineage>
        <taxon>Eukaryota</taxon>
        <taxon>Viridiplantae</taxon>
        <taxon>Streptophyta</taxon>
        <taxon>Embryophyta</taxon>
        <taxon>Tracheophyta</taxon>
        <taxon>Spermatophyta</taxon>
        <taxon>Magnoliopsida</taxon>
        <taxon>eudicotyledons</taxon>
        <taxon>Gunneridae</taxon>
        <taxon>Pentapetalae</taxon>
        <taxon>asterids</taxon>
        <taxon>Ericales</taxon>
        <taxon>Actinidiaceae</taxon>
        <taxon>Actinidia</taxon>
    </lineage>
</organism>
<keyword evidence="6" id="KW-1185">Reference proteome</keyword>